<comment type="caution">
    <text evidence="5">The sequence shown here is derived from an EMBL/GenBank/DDBJ whole genome shotgun (WGS) entry which is preliminary data.</text>
</comment>
<dbReference type="SUPFAM" id="SSF48179">
    <property type="entry name" value="6-phosphogluconate dehydrogenase C-terminal domain-like"/>
    <property type="match status" value="1"/>
</dbReference>
<dbReference type="OrthoDB" id="4333at2"/>
<dbReference type="Pfam" id="PF09130">
    <property type="entry name" value="DUF1932"/>
    <property type="match status" value="1"/>
</dbReference>
<dbReference type="Gene3D" id="1.10.1040.10">
    <property type="entry name" value="N-(1-d-carboxylethyl)-l-norvaline Dehydrogenase, domain 2"/>
    <property type="match status" value="1"/>
</dbReference>
<accession>A0A2J7TCR9</accession>
<evidence type="ECO:0000313" key="5">
    <source>
        <dbReference type="EMBL" id="PNG24564.1"/>
    </source>
</evidence>
<dbReference type="Pfam" id="PF03446">
    <property type="entry name" value="NAD_binding_2"/>
    <property type="match status" value="1"/>
</dbReference>
<dbReference type="SUPFAM" id="SSF51735">
    <property type="entry name" value="NAD(P)-binding Rossmann-fold domains"/>
    <property type="match status" value="1"/>
</dbReference>
<feature type="active site" evidence="2">
    <location>
        <position position="228"/>
    </location>
</feature>
<evidence type="ECO:0000256" key="2">
    <source>
        <dbReference type="PIRSR" id="PIRSR000103-1"/>
    </source>
</evidence>
<evidence type="ECO:0000256" key="1">
    <source>
        <dbReference type="ARBA" id="ARBA00023002"/>
    </source>
</evidence>
<reference evidence="5 6" key="1">
    <citation type="submission" date="2017-10" db="EMBL/GenBank/DDBJ databases">
        <title>Genome announcement of Methylocella silvestris TVC from permafrost.</title>
        <authorList>
            <person name="Wang J."/>
            <person name="Geng K."/>
            <person name="Ul-Haque F."/>
            <person name="Crombie A.T."/>
            <person name="Street L.E."/>
            <person name="Wookey P.A."/>
            <person name="Murrell J.C."/>
            <person name="Pratscher J."/>
        </authorList>
    </citation>
    <scope>NUCLEOTIDE SEQUENCE [LARGE SCALE GENOMIC DNA]</scope>
    <source>
        <strain evidence="5 6">TVC</strain>
    </source>
</reference>
<dbReference type="GO" id="GO:0016491">
    <property type="term" value="F:oxidoreductase activity"/>
    <property type="evidence" value="ECO:0007669"/>
    <property type="project" value="UniProtKB-KW"/>
</dbReference>
<dbReference type="Proteomes" id="UP000236286">
    <property type="component" value="Unassembled WGS sequence"/>
</dbReference>
<dbReference type="AlphaFoldDB" id="A0A2J7TCR9"/>
<proteinExistence type="predicted"/>
<organism evidence="5 6">
    <name type="scientific">Methylocella silvestris</name>
    <dbReference type="NCBI Taxonomy" id="199596"/>
    <lineage>
        <taxon>Bacteria</taxon>
        <taxon>Pseudomonadati</taxon>
        <taxon>Pseudomonadota</taxon>
        <taxon>Alphaproteobacteria</taxon>
        <taxon>Hyphomicrobiales</taxon>
        <taxon>Beijerinckiaceae</taxon>
        <taxon>Methylocella</taxon>
    </lineage>
</organism>
<dbReference type="PIRSF" id="PIRSF000103">
    <property type="entry name" value="HIBADH"/>
    <property type="match status" value="1"/>
</dbReference>
<dbReference type="GO" id="GO:0050661">
    <property type="term" value="F:NADP binding"/>
    <property type="evidence" value="ECO:0007669"/>
    <property type="project" value="InterPro"/>
</dbReference>
<dbReference type="InterPro" id="IPR036291">
    <property type="entry name" value="NAD(P)-bd_dom_sf"/>
</dbReference>
<dbReference type="InterPro" id="IPR013328">
    <property type="entry name" value="6PGD_dom2"/>
</dbReference>
<keyword evidence="1" id="KW-0560">Oxidoreductase</keyword>
<dbReference type="InterPro" id="IPR006115">
    <property type="entry name" value="6PGDH_NADP-bd"/>
</dbReference>
<dbReference type="InterPro" id="IPR015815">
    <property type="entry name" value="HIBADH-related"/>
</dbReference>
<dbReference type="Gene3D" id="3.40.50.720">
    <property type="entry name" value="NAD(P)-binding Rossmann-like Domain"/>
    <property type="match status" value="1"/>
</dbReference>
<name>A0A2J7TCR9_METSI</name>
<dbReference type="InterPro" id="IPR008927">
    <property type="entry name" value="6-PGluconate_DH-like_C_sf"/>
</dbReference>
<evidence type="ECO:0000259" key="4">
    <source>
        <dbReference type="Pfam" id="PF09130"/>
    </source>
</evidence>
<protein>
    <recommendedName>
        <fullName evidence="7">NAD(P)-dependent oxidoreductase</fullName>
    </recommendedName>
</protein>
<sequence>MLALGRNSASRSKIDDFSSLISQISSFVCTRMTRQVSGPSARKTILSLPDQIAFIGYGEVGQLFSRQLREKHGLTIRAYDIKVDALRSGSGAPLVAAPLFAAAQASGVVLVANAAEAAAGADIIFSSVTADAAEQVARESIAYLKPGQILFDVNSASPSTKIRAAQALAEKGLDYVEGAVMAPVVGAGIKVEILTGGPRAAELSEKLNALGMNLRAVAETIGRASATKLCRSIMIKGIEALIIDSASACAQWGVAEDVFASLNKSFQGADWADLAGKMDARVARHGMRRAAEMREAAAMLTDMGRDPSLALAIAERHAFRAKQK</sequence>
<feature type="domain" description="Phosphogluconate dehydrogenase NAD-binding putative C-terminal" evidence="4">
    <location>
        <begin position="252"/>
        <end position="317"/>
    </location>
</feature>
<evidence type="ECO:0000313" key="6">
    <source>
        <dbReference type="Proteomes" id="UP000236286"/>
    </source>
</evidence>
<dbReference type="InterPro" id="IPR015814">
    <property type="entry name" value="Pgluconate_DH_NAD-bd_C"/>
</dbReference>
<feature type="domain" description="6-phosphogluconate dehydrogenase NADP-binding" evidence="3">
    <location>
        <begin position="51"/>
        <end position="201"/>
    </location>
</feature>
<evidence type="ECO:0000259" key="3">
    <source>
        <dbReference type="Pfam" id="PF03446"/>
    </source>
</evidence>
<dbReference type="EMBL" id="PDZR01000029">
    <property type="protein sequence ID" value="PNG24564.1"/>
    <property type="molecule type" value="Genomic_DNA"/>
</dbReference>
<evidence type="ECO:0008006" key="7">
    <source>
        <dbReference type="Google" id="ProtNLM"/>
    </source>
</evidence>
<gene>
    <name evidence="5" type="ORF">CR492_18095</name>
</gene>